<dbReference type="KEGG" id="bgh:BDBG_17476"/>
<protein>
    <submittedName>
        <fullName evidence="2">Uncharacterized protein</fullName>
    </submittedName>
</protein>
<proteinExistence type="predicted"/>
<dbReference type="OrthoDB" id="4205714at2759"/>
<keyword evidence="3" id="KW-1185">Reference proteome</keyword>
<sequence>MASTEAEPRSAIVIDDDTDAEMDTPRFPPRELWRKRRLVNYTLLEYETLFDDSVLLNFSITANQEIHIIFKTESVKIREL</sequence>
<dbReference type="STRING" id="559298.A0A179UT87"/>
<dbReference type="VEuPathDB" id="FungiDB:BDBG_17476"/>
<dbReference type="Proteomes" id="UP000002038">
    <property type="component" value="Unassembled WGS sequence"/>
</dbReference>
<organism evidence="2 3">
    <name type="scientific">Blastomyces gilchristii (strain SLH14081)</name>
    <name type="common">Blastomyces dermatitidis</name>
    <dbReference type="NCBI Taxonomy" id="559298"/>
    <lineage>
        <taxon>Eukaryota</taxon>
        <taxon>Fungi</taxon>
        <taxon>Dikarya</taxon>
        <taxon>Ascomycota</taxon>
        <taxon>Pezizomycotina</taxon>
        <taxon>Eurotiomycetes</taxon>
        <taxon>Eurotiomycetidae</taxon>
        <taxon>Onygenales</taxon>
        <taxon>Ajellomycetaceae</taxon>
        <taxon>Blastomyces</taxon>
    </lineage>
</organism>
<dbReference type="GeneID" id="42529162"/>
<accession>A0A179UT87</accession>
<dbReference type="EMBL" id="GG657462">
    <property type="protein sequence ID" value="OAT11244.1"/>
    <property type="molecule type" value="Genomic_DNA"/>
</dbReference>
<evidence type="ECO:0000256" key="1">
    <source>
        <dbReference type="SAM" id="MobiDB-lite"/>
    </source>
</evidence>
<name>A0A179UT87_BLAGS</name>
<evidence type="ECO:0000313" key="3">
    <source>
        <dbReference type="Proteomes" id="UP000002038"/>
    </source>
</evidence>
<evidence type="ECO:0000313" key="2">
    <source>
        <dbReference type="EMBL" id="OAT11244.1"/>
    </source>
</evidence>
<gene>
    <name evidence="2" type="ORF">BDBG_17476</name>
</gene>
<feature type="region of interest" description="Disordered" evidence="1">
    <location>
        <begin position="1"/>
        <end position="23"/>
    </location>
</feature>
<reference evidence="3" key="1">
    <citation type="journal article" date="2015" name="PLoS Genet.">
        <title>The dynamic genome and transcriptome of the human fungal pathogen Blastomyces and close relative Emmonsia.</title>
        <authorList>
            <person name="Munoz J.F."/>
            <person name="Gauthier G.M."/>
            <person name="Desjardins C.A."/>
            <person name="Gallo J.E."/>
            <person name="Holder J."/>
            <person name="Sullivan T.D."/>
            <person name="Marty A.J."/>
            <person name="Carmen J.C."/>
            <person name="Chen Z."/>
            <person name="Ding L."/>
            <person name="Gujja S."/>
            <person name="Magrini V."/>
            <person name="Misas E."/>
            <person name="Mitreva M."/>
            <person name="Priest M."/>
            <person name="Saif S."/>
            <person name="Whiston E.A."/>
            <person name="Young S."/>
            <person name="Zeng Q."/>
            <person name="Goldman W.E."/>
            <person name="Mardis E.R."/>
            <person name="Taylor J.W."/>
            <person name="McEwen J.G."/>
            <person name="Clay O.K."/>
            <person name="Klein B.S."/>
            <person name="Cuomo C.A."/>
        </authorList>
    </citation>
    <scope>NUCLEOTIDE SEQUENCE [LARGE SCALE GENOMIC DNA]</scope>
    <source>
        <strain evidence="3">SLH14081</strain>
    </source>
</reference>
<dbReference type="AlphaFoldDB" id="A0A179UT87"/>
<dbReference type="RefSeq" id="XP_031579738.1">
    <property type="nucleotide sequence ID" value="XM_031725184.1"/>
</dbReference>